<dbReference type="PANTHER" id="PTHR30212">
    <property type="entry name" value="PROTEIN YIIM"/>
    <property type="match status" value="1"/>
</dbReference>
<dbReference type="Gene3D" id="3.10.20.30">
    <property type="match status" value="1"/>
</dbReference>
<comment type="caution">
    <text evidence="8">The sequence shown here is derived from an EMBL/GenBank/DDBJ whole genome shotgun (WGS) entry which is preliminary data.</text>
</comment>
<dbReference type="Gene3D" id="3.40.50.80">
    <property type="entry name" value="Nucleotide-binding domain of ferredoxin-NADP reductase (FNR) module"/>
    <property type="match status" value="1"/>
</dbReference>
<dbReference type="AlphaFoldDB" id="A0A366HGP1"/>
<dbReference type="CDD" id="cd03469">
    <property type="entry name" value="Rieske_RO_Alpha_N"/>
    <property type="match status" value="1"/>
</dbReference>
<dbReference type="SUPFAM" id="SSF50022">
    <property type="entry name" value="ISP domain"/>
    <property type="match status" value="1"/>
</dbReference>
<dbReference type="InterPro" id="IPR012675">
    <property type="entry name" value="Beta-grasp_dom_sf"/>
</dbReference>
<evidence type="ECO:0000259" key="6">
    <source>
        <dbReference type="PROSITE" id="PS51296"/>
    </source>
</evidence>
<gene>
    <name evidence="8" type="ORF">DFR37_103271</name>
</gene>
<dbReference type="CDD" id="cd06185">
    <property type="entry name" value="PDR_like"/>
    <property type="match status" value="1"/>
</dbReference>
<dbReference type="SUPFAM" id="SSF54292">
    <property type="entry name" value="2Fe-2S ferredoxin-like"/>
    <property type="match status" value="1"/>
</dbReference>
<dbReference type="Proteomes" id="UP000253628">
    <property type="component" value="Unassembled WGS sequence"/>
</dbReference>
<dbReference type="PROSITE" id="PS51384">
    <property type="entry name" value="FAD_FR"/>
    <property type="match status" value="1"/>
</dbReference>
<evidence type="ECO:0000313" key="9">
    <source>
        <dbReference type="Proteomes" id="UP000253628"/>
    </source>
</evidence>
<keyword evidence="2" id="KW-0479">Metal-binding</keyword>
<keyword evidence="1" id="KW-0001">2Fe-2S</keyword>
<feature type="domain" description="2Fe-2S ferredoxin-type" evidence="5">
    <location>
        <begin position="500"/>
        <end position="587"/>
    </location>
</feature>
<dbReference type="InterPro" id="IPR036010">
    <property type="entry name" value="2Fe-2S_ferredoxin-like_sf"/>
</dbReference>
<dbReference type="PANTHER" id="PTHR30212:SF2">
    <property type="entry name" value="PROTEIN YIIM"/>
    <property type="match status" value="1"/>
</dbReference>
<keyword evidence="9" id="KW-1185">Reference proteome</keyword>
<dbReference type="InterPro" id="IPR039261">
    <property type="entry name" value="FNR_nucleotide-bd"/>
</dbReference>
<name>A0A366HGP1_9BURK</name>
<dbReference type="SUPFAM" id="SSF63380">
    <property type="entry name" value="Riboflavin synthase domain-like"/>
    <property type="match status" value="1"/>
</dbReference>
<organism evidence="8 9">
    <name type="scientific">Eoetvoesiella caeni</name>
    <dbReference type="NCBI Taxonomy" id="645616"/>
    <lineage>
        <taxon>Bacteria</taxon>
        <taxon>Pseudomonadati</taxon>
        <taxon>Pseudomonadota</taxon>
        <taxon>Betaproteobacteria</taxon>
        <taxon>Burkholderiales</taxon>
        <taxon>Alcaligenaceae</taxon>
        <taxon>Eoetvoesiella</taxon>
    </lineage>
</organism>
<evidence type="ECO:0000259" key="5">
    <source>
        <dbReference type="PROSITE" id="PS51085"/>
    </source>
</evidence>
<dbReference type="GO" id="GO:0046872">
    <property type="term" value="F:metal ion binding"/>
    <property type="evidence" value="ECO:0007669"/>
    <property type="project" value="UniProtKB-KW"/>
</dbReference>
<protein>
    <submittedName>
        <fullName evidence="8">Ferredoxin-NADP reductase</fullName>
    </submittedName>
</protein>
<proteinExistence type="predicted"/>
<dbReference type="Gene3D" id="2.102.10.10">
    <property type="entry name" value="Rieske [2Fe-2S] iron-sulphur domain"/>
    <property type="match status" value="1"/>
</dbReference>
<dbReference type="EMBL" id="QNRQ01000003">
    <property type="protein sequence ID" value="RBP40928.1"/>
    <property type="molecule type" value="Genomic_DNA"/>
</dbReference>
<evidence type="ECO:0000256" key="1">
    <source>
        <dbReference type="ARBA" id="ARBA00022714"/>
    </source>
</evidence>
<sequence>MAVIDSRTWYPIARSEEAPKRHVYQAQLFGYELAVWRDDHGALNVWENRCPHRGLRLSLGINNGKELRCQYHGWTYASQTGACTHVPAHPSLAEPTKAYAPPIACVEHEGFIWTALDPAAARPAFAIAASGARLGLRSLPINRDLACVRQALANYRYDAQSLDEAPATANTAREITPYLVEISAQPQAASGSTPAVLYFLLQPASADKTIVHAVIAGAEGEPLRIRQYHSRLMNSLRARLESAVPMPAAQDNAGQAVPLYKLLPVRAPAKQKFDCRIVSRRVESEGVISLELAATDPAQPLPILAAGAHLNLTTPSGLTRQYSVVNGPSERGSIIIGIKLEPDSRGGSRSMHEAATEGTVLQASVPRNTFPLVPSGKLPILIAGGIGITPLLSMAQALQAMDEPFELHYFVRAPEYVSFKTRIAALGPAVQLHMGLAPAQTAAKLDEILGSRALGQSKVYACGPSPMLESVKSTALAGGMEDSDIHFEYFKNDAPAVTGTPFTVRLDRSGRELKVNAGETLLHVLHQHGIELEASCEQGVCGTCFTNVVAGDIEHHDLYLSAAEKASGKCMMPCVSRARSGTLVLDL</sequence>
<reference evidence="8 9" key="1">
    <citation type="submission" date="2018-06" db="EMBL/GenBank/DDBJ databases">
        <title>Genomic Encyclopedia of Type Strains, Phase IV (KMG-IV): sequencing the most valuable type-strain genomes for metagenomic binning, comparative biology and taxonomic classification.</title>
        <authorList>
            <person name="Goeker M."/>
        </authorList>
    </citation>
    <scope>NUCLEOTIDE SEQUENCE [LARGE SCALE GENOMIC DNA]</scope>
    <source>
        <strain evidence="8 9">DSM 25520</strain>
    </source>
</reference>
<evidence type="ECO:0000313" key="8">
    <source>
        <dbReference type="EMBL" id="RBP40928.1"/>
    </source>
</evidence>
<dbReference type="InterPro" id="IPR036922">
    <property type="entry name" value="Rieske_2Fe-2S_sf"/>
</dbReference>
<evidence type="ECO:0000256" key="3">
    <source>
        <dbReference type="ARBA" id="ARBA00023004"/>
    </source>
</evidence>
<dbReference type="CDD" id="cd00207">
    <property type="entry name" value="fer2"/>
    <property type="match status" value="1"/>
</dbReference>
<dbReference type="GO" id="GO:0051537">
    <property type="term" value="F:2 iron, 2 sulfur cluster binding"/>
    <property type="evidence" value="ECO:0007669"/>
    <property type="project" value="UniProtKB-KW"/>
</dbReference>
<evidence type="ECO:0000256" key="2">
    <source>
        <dbReference type="ARBA" id="ARBA00022723"/>
    </source>
</evidence>
<dbReference type="InterPro" id="IPR052353">
    <property type="entry name" value="Benzoxazolinone_Detox_Enz"/>
</dbReference>
<dbReference type="InterPro" id="IPR006058">
    <property type="entry name" value="2Fe2S_fd_BS"/>
</dbReference>
<dbReference type="OrthoDB" id="544091at2"/>
<accession>A0A366HGP1</accession>
<dbReference type="SUPFAM" id="SSF52343">
    <property type="entry name" value="Ferredoxin reductase-like, C-terminal NADP-linked domain"/>
    <property type="match status" value="1"/>
</dbReference>
<dbReference type="PROSITE" id="PS51296">
    <property type="entry name" value="RIESKE"/>
    <property type="match status" value="1"/>
</dbReference>
<keyword evidence="4" id="KW-0411">Iron-sulfur</keyword>
<dbReference type="PROSITE" id="PS51085">
    <property type="entry name" value="2FE2S_FER_2"/>
    <property type="match status" value="1"/>
</dbReference>
<dbReference type="InterPro" id="IPR017938">
    <property type="entry name" value="Riboflavin_synthase-like_b-brl"/>
</dbReference>
<dbReference type="RefSeq" id="WP_113932684.1">
    <property type="nucleotide sequence ID" value="NZ_JACCEU010000004.1"/>
</dbReference>
<feature type="domain" description="FAD-binding FR-type" evidence="7">
    <location>
        <begin position="270"/>
        <end position="373"/>
    </location>
</feature>
<dbReference type="InterPro" id="IPR017927">
    <property type="entry name" value="FAD-bd_FR_type"/>
</dbReference>
<evidence type="ECO:0000256" key="4">
    <source>
        <dbReference type="ARBA" id="ARBA00023014"/>
    </source>
</evidence>
<feature type="domain" description="Rieske" evidence="6">
    <location>
        <begin position="9"/>
        <end position="114"/>
    </location>
</feature>
<dbReference type="PROSITE" id="PS00197">
    <property type="entry name" value="2FE2S_FER_1"/>
    <property type="match status" value="1"/>
</dbReference>
<dbReference type="Pfam" id="PF00111">
    <property type="entry name" value="Fer2"/>
    <property type="match status" value="1"/>
</dbReference>
<keyword evidence="3" id="KW-0408">Iron</keyword>
<dbReference type="Gene3D" id="2.40.30.10">
    <property type="entry name" value="Translation factors"/>
    <property type="match status" value="1"/>
</dbReference>
<dbReference type="PRINTS" id="PR00409">
    <property type="entry name" value="PHDIOXRDTASE"/>
</dbReference>
<dbReference type="GO" id="GO:0016491">
    <property type="term" value="F:oxidoreductase activity"/>
    <property type="evidence" value="ECO:0007669"/>
    <property type="project" value="InterPro"/>
</dbReference>
<dbReference type="InterPro" id="IPR017941">
    <property type="entry name" value="Rieske_2Fe-2S"/>
</dbReference>
<dbReference type="Pfam" id="PF00355">
    <property type="entry name" value="Rieske"/>
    <property type="match status" value="1"/>
</dbReference>
<dbReference type="InterPro" id="IPR001041">
    <property type="entry name" value="2Fe-2S_ferredoxin-type"/>
</dbReference>
<evidence type="ECO:0000259" key="7">
    <source>
        <dbReference type="PROSITE" id="PS51384"/>
    </source>
</evidence>